<evidence type="ECO:0000313" key="6">
    <source>
        <dbReference type="EMBL" id="MBD1599793.1"/>
    </source>
</evidence>
<keyword evidence="3" id="KW-0238">DNA-binding</keyword>
<evidence type="ECO:0000256" key="4">
    <source>
        <dbReference type="ARBA" id="ARBA00023163"/>
    </source>
</evidence>
<protein>
    <submittedName>
        <fullName evidence="6">LysR family transcriptional regulator</fullName>
    </submittedName>
</protein>
<name>A0ABR7Z320_9PSED</name>
<dbReference type="InterPro" id="IPR000847">
    <property type="entry name" value="LysR_HTH_N"/>
</dbReference>
<dbReference type="Proteomes" id="UP000805841">
    <property type="component" value="Unassembled WGS sequence"/>
</dbReference>
<dbReference type="PANTHER" id="PTHR30126">
    <property type="entry name" value="HTH-TYPE TRANSCRIPTIONAL REGULATOR"/>
    <property type="match status" value="1"/>
</dbReference>
<dbReference type="SUPFAM" id="SSF46785">
    <property type="entry name" value="Winged helix' DNA-binding domain"/>
    <property type="match status" value="1"/>
</dbReference>
<dbReference type="PANTHER" id="PTHR30126:SF40">
    <property type="entry name" value="HTH-TYPE TRANSCRIPTIONAL REGULATOR GLTR"/>
    <property type="match status" value="1"/>
</dbReference>
<keyword evidence="2" id="KW-0805">Transcription regulation</keyword>
<dbReference type="RefSeq" id="WP_190421533.1">
    <property type="nucleotide sequence ID" value="NZ_JAAOCA010000016.1"/>
</dbReference>
<dbReference type="Gene3D" id="1.10.10.10">
    <property type="entry name" value="Winged helix-like DNA-binding domain superfamily/Winged helix DNA-binding domain"/>
    <property type="match status" value="1"/>
</dbReference>
<dbReference type="InterPro" id="IPR005119">
    <property type="entry name" value="LysR_subst-bd"/>
</dbReference>
<evidence type="ECO:0000256" key="1">
    <source>
        <dbReference type="ARBA" id="ARBA00009437"/>
    </source>
</evidence>
<gene>
    <name evidence="6" type="ORF">HAQ05_13900</name>
</gene>
<dbReference type="EMBL" id="JAAOCA010000016">
    <property type="protein sequence ID" value="MBD1599793.1"/>
    <property type="molecule type" value="Genomic_DNA"/>
</dbReference>
<dbReference type="Pfam" id="PF03466">
    <property type="entry name" value="LysR_substrate"/>
    <property type="match status" value="1"/>
</dbReference>
<comment type="similarity">
    <text evidence="1">Belongs to the LysR transcriptional regulatory family.</text>
</comment>
<dbReference type="InterPro" id="IPR036390">
    <property type="entry name" value="WH_DNA-bd_sf"/>
</dbReference>
<dbReference type="Gene3D" id="3.40.190.10">
    <property type="entry name" value="Periplasmic binding protein-like II"/>
    <property type="match status" value="2"/>
</dbReference>
<proteinExistence type="inferred from homology"/>
<evidence type="ECO:0000313" key="7">
    <source>
        <dbReference type="Proteomes" id="UP000805841"/>
    </source>
</evidence>
<dbReference type="InterPro" id="IPR036388">
    <property type="entry name" value="WH-like_DNA-bd_sf"/>
</dbReference>
<reference evidence="6 7" key="1">
    <citation type="journal article" date="2020" name="Insects">
        <title>Bacteria Belonging to Pseudomonas typographi sp. nov. from the Bark Beetle Ips typographus Have Genomic Potential to Aid in the Host Ecology.</title>
        <authorList>
            <person name="Peral-Aranega E."/>
            <person name="Saati-Santamaria Z."/>
            <person name="Kolarik M."/>
            <person name="Rivas R."/>
            <person name="Garcia-Fraile P."/>
        </authorList>
    </citation>
    <scope>NUCLEOTIDE SEQUENCE [LARGE SCALE GENOMIC DNA]</scope>
    <source>
        <strain evidence="6 7">CA3A</strain>
    </source>
</reference>
<dbReference type="PROSITE" id="PS50931">
    <property type="entry name" value="HTH_LYSR"/>
    <property type="match status" value="1"/>
</dbReference>
<dbReference type="SUPFAM" id="SSF53850">
    <property type="entry name" value="Periplasmic binding protein-like II"/>
    <property type="match status" value="1"/>
</dbReference>
<dbReference type="Pfam" id="PF00126">
    <property type="entry name" value="HTH_1"/>
    <property type="match status" value="1"/>
</dbReference>
<feature type="domain" description="HTH lysR-type" evidence="5">
    <location>
        <begin position="1"/>
        <end position="58"/>
    </location>
</feature>
<keyword evidence="4" id="KW-0804">Transcription</keyword>
<keyword evidence="7" id="KW-1185">Reference proteome</keyword>
<evidence type="ECO:0000259" key="5">
    <source>
        <dbReference type="PROSITE" id="PS50931"/>
    </source>
</evidence>
<accession>A0ABR7Z320</accession>
<comment type="caution">
    <text evidence="6">The sequence shown here is derived from an EMBL/GenBank/DDBJ whole genome shotgun (WGS) entry which is preliminary data.</text>
</comment>
<evidence type="ECO:0000256" key="3">
    <source>
        <dbReference type="ARBA" id="ARBA00023125"/>
    </source>
</evidence>
<organism evidence="6 7">
    <name type="scientific">Pseudomonas typographi</name>
    <dbReference type="NCBI Taxonomy" id="2715964"/>
    <lineage>
        <taxon>Bacteria</taxon>
        <taxon>Pseudomonadati</taxon>
        <taxon>Pseudomonadota</taxon>
        <taxon>Gammaproteobacteria</taxon>
        <taxon>Pseudomonadales</taxon>
        <taxon>Pseudomonadaceae</taxon>
        <taxon>Pseudomonas</taxon>
    </lineage>
</organism>
<sequence>MQLSQLRAFCAVARTGSVTAAARELHRVPSGVTLRIQQLEADLDCQLFVREKQRLTLSPSGRALLERAQQIIELSDSAKALVREEQVGGHLTLGALDVGLVAFMPQLVGQFRQRHPQVSMDVRSDVSEVLMGQVAEGVLDIALTDGPVQSPALDSRYAFSDDLVLITEKAHPAVHSASELRCREVYGFRQNCSFRLRLDRWLQVSGGEGLQLIEMESYHTMLACVTAGAGAAWVPRAMLNTLPGRAAVRVHSLGQAGRSELYFVWRGGHLTGNAQRLLDLHNGDAQQRY</sequence>
<evidence type="ECO:0000256" key="2">
    <source>
        <dbReference type="ARBA" id="ARBA00023015"/>
    </source>
</evidence>